<feature type="domain" description="PiggyBac transposable element-derived protein" evidence="2">
    <location>
        <begin position="689"/>
        <end position="769"/>
    </location>
</feature>
<dbReference type="OrthoDB" id="6675168at2759"/>
<comment type="caution">
    <text evidence="3">The sequence shown here is derived from an EMBL/GenBank/DDBJ whole genome shotgun (WGS) entry which is preliminary data.</text>
</comment>
<dbReference type="Pfam" id="PF13843">
    <property type="entry name" value="DDE_Tnp_1_7"/>
    <property type="match status" value="1"/>
</dbReference>
<organism evidence="3 4">
    <name type="scientific">Acanthoscelides obtectus</name>
    <name type="common">Bean weevil</name>
    <name type="synonym">Bruchus obtectus</name>
    <dbReference type="NCBI Taxonomy" id="200917"/>
    <lineage>
        <taxon>Eukaryota</taxon>
        <taxon>Metazoa</taxon>
        <taxon>Ecdysozoa</taxon>
        <taxon>Arthropoda</taxon>
        <taxon>Hexapoda</taxon>
        <taxon>Insecta</taxon>
        <taxon>Pterygota</taxon>
        <taxon>Neoptera</taxon>
        <taxon>Endopterygota</taxon>
        <taxon>Coleoptera</taxon>
        <taxon>Polyphaga</taxon>
        <taxon>Cucujiformia</taxon>
        <taxon>Chrysomeloidea</taxon>
        <taxon>Chrysomelidae</taxon>
        <taxon>Bruchinae</taxon>
        <taxon>Bruchini</taxon>
        <taxon>Acanthoscelides</taxon>
    </lineage>
</organism>
<name>A0A9P0PZ66_ACAOB</name>
<dbReference type="Proteomes" id="UP001152888">
    <property type="component" value="Unassembled WGS sequence"/>
</dbReference>
<reference evidence="3" key="1">
    <citation type="submission" date="2022-03" db="EMBL/GenBank/DDBJ databases">
        <authorList>
            <person name="Sayadi A."/>
        </authorList>
    </citation>
    <scope>NUCLEOTIDE SEQUENCE</scope>
</reference>
<feature type="compositionally biased region" description="Polar residues" evidence="1">
    <location>
        <begin position="91"/>
        <end position="106"/>
    </location>
</feature>
<protein>
    <recommendedName>
        <fullName evidence="2">PiggyBac transposable element-derived protein domain-containing protein</fullName>
    </recommendedName>
</protein>
<dbReference type="GO" id="GO:0043565">
    <property type="term" value="F:sequence-specific DNA binding"/>
    <property type="evidence" value="ECO:0007669"/>
    <property type="project" value="TreeGrafter"/>
</dbReference>
<evidence type="ECO:0000313" key="4">
    <source>
        <dbReference type="Proteomes" id="UP001152888"/>
    </source>
</evidence>
<dbReference type="InterPro" id="IPR052638">
    <property type="entry name" value="PiggyBac_TE-derived"/>
</dbReference>
<feature type="compositionally biased region" description="Acidic residues" evidence="1">
    <location>
        <begin position="114"/>
        <end position="123"/>
    </location>
</feature>
<accession>A0A9P0PZ66</accession>
<dbReference type="EMBL" id="CAKOFQ010007591">
    <property type="protein sequence ID" value="CAH2004479.1"/>
    <property type="molecule type" value="Genomic_DNA"/>
</dbReference>
<dbReference type="InterPro" id="IPR029526">
    <property type="entry name" value="PGBD"/>
</dbReference>
<dbReference type="AlphaFoldDB" id="A0A9P0PZ66"/>
<dbReference type="PANTHER" id="PTHR47055:SF3">
    <property type="entry name" value="PHORBOL-ESTER_DAG-TYPE DOMAIN-CONTAINING PROTEIN"/>
    <property type="match status" value="1"/>
</dbReference>
<feature type="region of interest" description="Disordered" evidence="1">
    <location>
        <begin position="80"/>
        <end position="163"/>
    </location>
</feature>
<feature type="compositionally biased region" description="Acidic residues" evidence="1">
    <location>
        <begin position="395"/>
        <end position="416"/>
    </location>
</feature>
<proteinExistence type="predicted"/>
<keyword evidence="4" id="KW-1185">Reference proteome</keyword>
<feature type="compositionally biased region" description="Low complexity" evidence="1">
    <location>
        <begin position="367"/>
        <end position="383"/>
    </location>
</feature>
<evidence type="ECO:0000256" key="1">
    <source>
        <dbReference type="SAM" id="MobiDB-lite"/>
    </source>
</evidence>
<feature type="compositionally biased region" description="Polar residues" evidence="1">
    <location>
        <begin position="349"/>
        <end position="366"/>
    </location>
</feature>
<dbReference type="PANTHER" id="PTHR47055">
    <property type="entry name" value="DDE_TNP_1_7 DOMAIN-CONTAINING PROTEIN"/>
    <property type="match status" value="1"/>
</dbReference>
<feature type="region of interest" description="Disordered" evidence="1">
    <location>
        <begin position="344"/>
        <end position="416"/>
    </location>
</feature>
<feature type="region of interest" description="Disordered" evidence="1">
    <location>
        <begin position="253"/>
        <end position="272"/>
    </location>
</feature>
<evidence type="ECO:0000313" key="3">
    <source>
        <dbReference type="EMBL" id="CAH2004479.1"/>
    </source>
</evidence>
<sequence>MGIQIIGTTYHGVMTMARYKCKGLRSNWADANMKLALAAVRSVWDEAATPANVKAGFEATGIFPFNPDRIPEEVYAPSIPTQNFAEPGASPSENQENGDTNDSDATNLLIPPQENEDTNESDVTDASGNSPYPLPNEDKEPLPSVYDDYDSSDHIPLSKLKQHNNNIESKTELDVVCSKTLNESYTSLCQMLKTPEKTSSPKTAPRAKAINSLAQALTKSMFTDKNNVSGPSNAPKQKIENIAGPFKVAYQKRKYSAKRNNSEAVTPKKVSKQSRALAYSPLALTDNGESSEVHDARREIYDEMSQPPTSSTMEHCEISLHPWPSSQSAAGFQQSVSSAVDQDGILQHPQPSTSSTLTHIPQNDPLSSVASRHAYYSSSSESEPFQDSGESCVPSEDEQDSLSEDEQSTESSGDDEFAIDQNVDVIEEVQPYGNVDAAADQWEPCRDIPLNFQYTGNGGIKFREKVARGLLEEEDIEENIEPEDIAANVSEQRVTKRPRASSRIAHHKMQKYDGTYSQFTYTSETPGYGATSNVTRGFLSYTFKLIKPSAESILTKGFSLQQALDMIFNDDEDEVPDIYISPPEPNVLTDEDSADEDDGGLIDDLSGRQLLSDAEIHVRGVDQPTGADLEEEDVVDDSQPLSELGIEAHEELLRTLKGRKYDKRTWLDGDMTKSSHFPAPDFSEFRDMSPAGLFELFFDEGMMLYILEETKKYALFSTCPDLQVTMEELRCFLAILIVSGYNILPGKRFYWDSGEDMSNGMIKEAMRRD</sequence>
<gene>
    <name evidence="3" type="ORF">ACAOBT_LOCUS28018</name>
</gene>
<evidence type="ECO:0000259" key="2">
    <source>
        <dbReference type="Pfam" id="PF13843"/>
    </source>
</evidence>